<dbReference type="InterPro" id="IPR016032">
    <property type="entry name" value="Sig_transdc_resp-reg_C-effctor"/>
</dbReference>
<dbReference type="PRINTS" id="PR00038">
    <property type="entry name" value="HTHLUXR"/>
</dbReference>
<feature type="region of interest" description="Disordered" evidence="4">
    <location>
        <begin position="1"/>
        <end position="50"/>
    </location>
</feature>
<evidence type="ECO:0000256" key="2">
    <source>
        <dbReference type="ARBA" id="ARBA00023125"/>
    </source>
</evidence>
<evidence type="ECO:0000259" key="5">
    <source>
        <dbReference type="PROSITE" id="PS50043"/>
    </source>
</evidence>
<keyword evidence="2" id="KW-0238">DNA-binding</keyword>
<dbReference type="AlphaFoldDB" id="A0A537LI02"/>
<reference evidence="8 9" key="1">
    <citation type="journal article" date="2019" name="Nat. Microbiol.">
        <title>Mediterranean grassland soil C-N compound turnover is dependent on rainfall and depth, and is mediated by genomically divergent microorganisms.</title>
        <authorList>
            <person name="Diamond S."/>
            <person name="Andeer P.F."/>
            <person name="Li Z."/>
            <person name="Crits-Christoph A."/>
            <person name="Burstein D."/>
            <person name="Anantharaman K."/>
            <person name="Lane K.R."/>
            <person name="Thomas B.C."/>
            <person name="Pan C."/>
            <person name="Northen T.R."/>
            <person name="Banfield J.F."/>
        </authorList>
    </citation>
    <scope>NUCLEOTIDE SEQUENCE [LARGE SCALE GENOMIC DNA]</scope>
    <source>
        <strain evidence="7">NP_1</strain>
        <strain evidence="6">NP_2</strain>
    </source>
</reference>
<feature type="compositionally biased region" description="Basic and acidic residues" evidence="4">
    <location>
        <begin position="8"/>
        <end position="17"/>
    </location>
</feature>
<dbReference type="EMBL" id="VBAI01000158">
    <property type="protein sequence ID" value="TMJ09496.1"/>
    <property type="molecule type" value="Genomic_DNA"/>
</dbReference>
<evidence type="ECO:0000256" key="3">
    <source>
        <dbReference type="ARBA" id="ARBA00023163"/>
    </source>
</evidence>
<dbReference type="EMBL" id="VBAJ01000160">
    <property type="protein sequence ID" value="TMJ07651.1"/>
    <property type="molecule type" value="Genomic_DNA"/>
</dbReference>
<evidence type="ECO:0000313" key="9">
    <source>
        <dbReference type="Proteomes" id="UP000318661"/>
    </source>
</evidence>
<dbReference type="CDD" id="cd06170">
    <property type="entry name" value="LuxR_C_like"/>
    <property type="match status" value="1"/>
</dbReference>
<dbReference type="SUPFAM" id="SSF46894">
    <property type="entry name" value="C-terminal effector domain of the bipartite response regulators"/>
    <property type="match status" value="1"/>
</dbReference>
<gene>
    <name evidence="7" type="ORF">E6G98_09485</name>
    <name evidence="6" type="ORF">E6G99_06100</name>
</gene>
<dbReference type="Proteomes" id="UP000315217">
    <property type="component" value="Unassembled WGS sequence"/>
</dbReference>
<feature type="domain" description="HTH luxR-type" evidence="5">
    <location>
        <begin position="40"/>
        <end position="105"/>
    </location>
</feature>
<evidence type="ECO:0000313" key="6">
    <source>
        <dbReference type="EMBL" id="TMJ07651.1"/>
    </source>
</evidence>
<name>A0A537LI02_9BACT</name>
<evidence type="ECO:0000256" key="4">
    <source>
        <dbReference type="SAM" id="MobiDB-lite"/>
    </source>
</evidence>
<dbReference type="PANTHER" id="PTHR44688:SF16">
    <property type="entry name" value="DNA-BINDING TRANSCRIPTIONAL ACTIVATOR DEVR_DOSR"/>
    <property type="match status" value="1"/>
</dbReference>
<evidence type="ECO:0000256" key="1">
    <source>
        <dbReference type="ARBA" id="ARBA00023015"/>
    </source>
</evidence>
<proteinExistence type="predicted"/>
<protein>
    <submittedName>
        <fullName evidence="6">Response regulator transcription factor</fullName>
    </submittedName>
</protein>
<feature type="compositionally biased region" description="Low complexity" evidence="4">
    <location>
        <begin position="34"/>
        <end position="49"/>
    </location>
</feature>
<dbReference type="PROSITE" id="PS50043">
    <property type="entry name" value="HTH_LUXR_2"/>
    <property type="match status" value="1"/>
</dbReference>
<dbReference type="Gene3D" id="1.10.10.10">
    <property type="entry name" value="Winged helix-like DNA-binding domain superfamily/Winged helix DNA-binding domain"/>
    <property type="match status" value="1"/>
</dbReference>
<dbReference type="GO" id="GO:0006355">
    <property type="term" value="P:regulation of DNA-templated transcription"/>
    <property type="evidence" value="ECO:0007669"/>
    <property type="project" value="InterPro"/>
</dbReference>
<comment type="caution">
    <text evidence="6">The sequence shown here is derived from an EMBL/GenBank/DDBJ whole genome shotgun (WGS) entry which is preliminary data.</text>
</comment>
<dbReference type="GO" id="GO:0003677">
    <property type="term" value="F:DNA binding"/>
    <property type="evidence" value="ECO:0007669"/>
    <property type="project" value="UniProtKB-KW"/>
</dbReference>
<evidence type="ECO:0000313" key="7">
    <source>
        <dbReference type="EMBL" id="TMJ09496.1"/>
    </source>
</evidence>
<dbReference type="SMART" id="SM00421">
    <property type="entry name" value="HTH_LUXR"/>
    <property type="match status" value="1"/>
</dbReference>
<organism evidence="6 9">
    <name type="scientific">Candidatus Segetimicrobium genomatis</name>
    <dbReference type="NCBI Taxonomy" id="2569760"/>
    <lineage>
        <taxon>Bacteria</taxon>
        <taxon>Bacillati</taxon>
        <taxon>Candidatus Sysuimicrobiota</taxon>
        <taxon>Candidatus Sysuimicrobiia</taxon>
        <taxon>Candidatus Sysuimicrobiales</taxon>
        <taxon>Candidatus Segetimicrobiaceae</taxon>
        <taxon>Candidatus Segetimicrobium</taxon>
    </lineage>
</organism>
<dbReference type="PANTHER" id="PTHR44688">
    <property type="entry name" value="DNA-BINDING TRANSCRIPTIONAL ACTIVATOR DEVR_DOSR"/>
    <property type="match status" value="1"/>
</dbReference>
<evidence type="ECO:0000313" key="8">
    <source>
        <dbReference type="Proteomes" id="UP000315217"/>
    </source>
</evidence>
<sequence length="112" mass="11854">MCRGLHGHVVDGRRVAPDEGTSPAGTQRGSPLALPRGSPRGPRHSPLSPREQEVATLIARGLTNREIAQALAISERTAGNHVQHILNKLGVSSRAQIAVWAVSNGLFTLPSD</sequence>
<dbReference type="Pfam" id="PF00196">
    <property type="entry name" value="GerE"/>
    <property type="match status" value="1"/>
</dbReference>
<keyword evidence="1" id="KW-0805">Transcription regulation</keyword>
<dbReference type="InterPro" id="IPR036388">
    <property type="entry name" value="WH-like_DNA-bd_sf"/>
</dbReference>
<accession>A0A537LI02</accession>
<dbReference type="InterPro" id="IPR000792">
    <property type="entry name" value="Tscrpt_reg_LuxR_C"/>
</dbReference>
<keyword evidence="3" id="KW-0804">Transcription</keyword>
<dbReference type="Proteomes" id="UP000318661">
    <property type="component" value="Unassembled WGS sequence"/>
</dbReference>